<dbReference type="PANTHER" id="PTHR11362:SF133">
    <property type="entry name" value="LARGE RIBOSOMAL SUBUNIT PROTEIN ML38"/>
    <property type="match status" value="1"/>
</dbReference>
<dbReference type="FunFam" id="3.90.280.10:FF:000002">
    <property type="entry name" value="39S ribosomal protein L38, mitochondrial"/>
    <property type="match status" value="1"/>
</dbReference>
<evidence type="ECO:0000256" key="5">
    <source>
        <dbReference type="ARBA" id="ARBA00023128"/>
    </source>
</evidence>
<keyword evidence="6" id="KW-0687">Ribonucleoprotein</keyword>
<dbReference type="InterPro" id="IPR036610">
    <property type="entry name" value="PEBP-like_sf"/>
</dbReference>
<evidence type="ECO:0000256" key="2">
    <source>
        <dbReference type="ARBA" id="ARBA00022946"/>
    </source>
</evidence>
<dbReference type="InterPro" id="IPR008914">
    <property type="entry name" value="PEBP"/>
</dbReference>
<dbReference type="Gene3D" id="3.90.280.10">
    <property type="entry name" value="PEBP-like"/>
    <property type="match status" value="1"/>
</dbReference>
<keyword evidence="5" id="KW-0496">Mitochondrion</keyword>
<keyword evidence="3" id="KW-0689">Ribosomal protein</keyword>
<dbReference type="Proteomes" id="UP000694523">
    <property type="component" value="Unplaced"/>
</dbReference>
<comment type="similarity">
    <text evidence="7">Belongs to the phosphatidylethanolamine-binding protein family. Mitochondrion-specific ribosomal protein mL38 subfamily.</text>
</comment>
<sequence length="385" mass="44713">MAVCRVCSAAWKTVAENGLIKARSLATSASLYVRRAPAPGPLPNQDIDVTDLESLEKYRSYIRYVREAQEADNKPAWWCTYRKHVQQADPHHGEELVDIGLPYDQPNRTRQVRERKQHMKENKRNTELERAARLRTLKVPLERVQQTWVQTSAPFHIRRLAEHYGVYRDLFPNAYFLPQVPLKVCHGPDGSVHYGNRLTPTEAASAPQISFEAEEGSLWTLLLTCPDEHLLDSEAEYVHWMVGNIPAGAVAEGQELCHYLPPFPARGTGFHRYVYVLFRQDAPIDFQEEARPSPCHSLEERTFRTVDFYRRHQELMTPTGLAFFQSEWDASVTQTFHHTLNMKEPVFEFIHPPVYHPPQVKFPHKQPLRYLDRYRDGKPHTYGIY</sequence>
<evidence type="ECO:0000313" key="10">
    <source>
        <dbReference type="Ensembl" id="ENSNMLP00000006187.1"/>
    </source>
</evidence>
<dbReference type="PANTHER" id="PTHR11362">
    <property type="entry name" value="PHOSPHATIDYLETHANOLAMINE-BINDING PROTEIN"/>
    <property type="match status" value="1"/>
</dbReference>
<evidence type="ECO:0000256" key="3">
    <source>
        <dbReference type="ARBA" id="ARBA00022980"/>
    </source>
</evidence>
<proteinExistence type="inferred from homology"/>
<evidence type="ECO:0000313" key="11">
    <source>
        <dbReference type="Proteomes" id="UP000694523"/>
    </source>
</evidence>
<name>A0A8C6SH68_9GOBI</name>
<organism evidence="10 11">
    <name type="scientific">Neogobius melanostomus</name>
    <name type="common">round goby</name>
    <dbReference type="NCBI Taxonomy" id="47308"/>
    <lineage>
        <taxon>Eukaryota</taxon>
        <taxon>Metazoa</taxon>
        <taxon>Chordata</taxon>
        <taxon>Craniata</taxon>
        <taxon>Vertebrata</taxon>
        <taxon>Euteleostomi</taxon>
        <taxon>Actinopterygii</taxon>
        <taxon>Neopterygii</taxon>
        <taxon>Teleostei</taxon>
        <taxon>Neoteleostei</taxon>
        <taxon>Acanthomorphata</taxon>
        <taxon>Gobiaria</taxon>
        <taxon>Gobiiformes</taxon>
        <taxon>Gobioidei</taxon>
        <taxon>Gobiidae</taxon>
        <taxon>Benthophilinae</taxon>
        <taxon>Neogobiini</taxon>
        <taxon>Neogobius</taxon>
    </lineage>
</organism>
<protein>
    <recommendedName>
        <fullName evidence="8">Large ribosomal subunit protein mL38</fullName>
    </recommendedName>
    <alternativeName>
        <fullName evidence="9">39S ribosomal protein L38, mitochondrial</fullName>
    </alternativeName>
</protein>
<evidence type="ECO:0000256" key="4">
    <source>
        <dbReference type="ARBA" id="ARBA00023054"/>
    </source>
</evidence>
<reference evidence="10" key="2">
    <citation type="submission" date="2025-09" db="UniProtKB">
        <authorList>
            <consortium name="Ensembl"/>
        </authorList>
    </citation>
    <scope>IDENTIFICATION</scope>
</reference>
<keyword evidence="2" id="KW-0809">Transit peptide</keyword>
<dbReference type="Pfam" id="PF01161">
    <property type="entry name" value="PBP"/>
    <property type="match status" value="1"/>
</dbReference>
<dbReference type="InterPro" id="IPR035810">
    <property type="entry name" value="PEBP_euk"/>
</dbReference>
<evidence type="ECO:0000256" key="6">
    <source>
        <dbReference type="ARBA" id="ARBA00023274"/>
    </source>
</evidence>
<dbReference type="Ensembl" id="ENSNMLT00000007085.1">
    <property type="protein sequence ID" value="ENSNMLP00000006187.1"/>
    <property type="gene ID" value="ENSNMLG00000004516.1"/>
</dbReference>
<dbReference type="AlphaFoldDB" id="A0A8C6SH68"/>
<keyword evidence="11" id="KW-1185">Reference proteome</keyword>
<keyword evidence="4" id="KW-0175">Coiled coil</keyword>
<dbReference type="CDD" id="cd00866">
    <property type="entry name" value="PEBP_euk"/>
    <property type="match status" value="1"/>
</dbReference>
<accession>A0A8C6SH68</accession>
<comment type="subcellular location">
    <subcellularLocation>
        <location evidence="1">Mitochondrion</location>
    </subcellularLocation>
</comment>
<evidence type="ECO:0000256" key="9">
    <source>
        <dbReference type="ARBA" id="ARBA00041206"/>
    </source>
</evidence>
<reference evidence="10" key="1">
    <citation type="submission" date="2025-08" db="UniProtKB">
        <authorList>
            <consortium name="Ensembl"/>
        </authorList>
    </citation>
    <scope>IDENTIFICATION</scope>
</reference>
<dbReference type="GO" id="GO:0005743">
    <property type="term" value="C:mitochondrial inner membrane"/>
    <property type="evidence" value="ECO:0007669"/>
    <property type="project" value="UniProtKB-ARBA"/>
</dbReference>
<dbReference type="SUPFAM" id="SSF49777">
    <property type="entry name" value="PEBP-like"/>
    <property type="match status" value="1"/>
</dbReference>
<evidence type="ECO:0000256" key="7">
    <source>
        <dbReference type="ARBA" id="ARBA00038016"/>
    </source>
</evidence>
<dbReference type="GO" id="GO:0005762">
    <property type="term" value="C:mitochondrial large ribosomal subunit"/>
    <property type="evidence" value="ECO:0007669"/>
    <property type="project" value="TreeGrafter"/>
</dbReference>
<evidence type="ECO:0000256" key="1">
    <source>
        <dbReference type="ARBA" id="ARBA00004173"/>
    </source>
</evidence>
<evidence type="ECO:0000256" key="8">
    <source>
        <dbReference type="ARBA" id="ARBA00039444"/>
    </source>
</evidence>